<dbReference type="Proteomes" id="UP000278627">
    <property type="component" value="Unassembled WGS sequence"/>
</dbReference>
<keyword evidence="2" id="KW-1185">Reference proteome</keyword>
<dbReference type="WBParaSite" id="BPAG_0000691201-mRNA-1">
    <property type="protein sequence ID" value="BPAG_0000691201-mRNA-1"/>
    <property type="gene ID" value="BPAG_0000691201"/>
</dbReference>
<sequence length="47" mass="5432">MFRRLKQNVMVKLDMAKQTEFPNDVTRSITFCERSKSDVAAIVKAVE</sequence>
<dbReference type="EMBL" id="UZAD01006945">
    <property type="protein sequence ID" value="VDN88061.1"/>
    <property type="molecule type" value="Genomic_DNA"/>
</dbReference>
<reference evidence="3" key="1">
    <citation type="submission" date="2017-02" db="UniProtKB">
        <authorList>
            <consortium name="WormBaseParasite"/>
        </authorList>
    </citation>
    <scope>IDENTIFICATION</scope>
</reference>
<accession>A0A0N4TFC4</accession>
<dbReference type="AlphaFoldDB" id="A0A0N4TFC4"/>
<reference evidence="1 2" key="2">
    <citation type="submission" date="2018-11" db="EMBL/GenBank/DDBJ databases">
        <authorList>
            <consortium name="Pathogen Informatics"/>
        </authorList>
    </citation>
    <scope>NUCLEOTIDE SEQUENCE [LARGE SCALE GENOMIC DNA]</scope>
</reference>
<evidence type="ECO:0000313" key="2">
    <source>
        <dbReference type="Proteomes" id="UP000278627"/>
    </source>
</evidence>
<gene>
    <name evidence="1" type="ORF">BPAG_LOCUS6875</name>
</gene>
<proteinExistence type="predicted"/>
<organism evidence="3">
    <name type="scientific">Brugia pahangi</name>
    <name type="common">Filarial nematode worm</name>
    <dbReference type="NCBI Taxonomy" id="6280"/>
    <lineage>
        <taxon>Eukaryota</taxon>
        <taxon>Metazoa</taxon>
        <taxon>Ecdysozoa</taxon>
        <taxon>Nematoda</taxon>
        <taxon>Chromadorea</taxon>
        <taxon>Rhabditida</taxon>
        <taxon>Spirurina</taxon>
        <taxon>Spiruromorpha</taxon>
        <taxon>Filarioidea</taxon>
        <taxon>Onchocercidae</taxon>
        <taxon>Brugia</taxon>
    </lineage>
</organism>
<protein>
    <submittedName>
        <fullName evidence="3">Vps4_C domain-containing protein</fullName>
    </submittedName>
</protein>
<name>A0A0N4TFC4_BRUPA</name>
<evidence type="ECO:0000313" key="1">
    <source>
        <dbReference type="EMBL" id="VDN88061.1"/>
    </source>
</evidence>
<evidence type="ECO:0000313" key="3">
    <source>
        <dbReference type="WBParaSite" id="BPAG_0000691201-mRNA-1"/>
    </source>
</evidence>